<keyword evidence="1" id="KW-0472">Membrane</keyword>
<feature type="transmembrane region" description="Helical" evidence="1">
    <location>
        <begin position="207"/>
        <end position="226"/>
    </location>
</feature>
<name>A0ABT8NCM4_9BACL</name>
<feature type="transmembrane region" description="Helical" evidence="1">
    <location>
        <begin position="38"/>
        <end position="58"/>
    </location>
</feature>
<dbReference type="RefSeq" id="WP_300992913.1">
    <property type="nucleotide sequence ID" value="NZ_CP129235.1"/>
</dbReference>
<organism evidence="2 3">
    <name type="scientific">Planococcus shenhongbingii</name>
    <dbReference type="NCBI Taxonomy" id="3058398"/>
    <lineage>
        <taxon>Bacteria</taxon>
        <taxon>Bacillati</taxon>
        <taxon>Bacillota</taxon>
        <taxon>Bacilli</taxon>
        <taxon>Bacillales</taxon>
        <taxon>Caryophanaceae</taxon>
        <taxon>Planococcus</taxon>
    </lineage>
</organism>
<dbReference type="EMBL" id="JAUJWU010000002">
    <property type="protein sequence ID" value="MDN7245639.1"/>
    <property type="molecule type" value="Genomic_DNA"/>
</dbReference>
<dbReference type="Proteomes" id="UP001172142">
    <property type="component" value="Unassembled WGS sequence"/>
</dbReference>
<keyword evidence="3" id="KW-1185">Reference proteome</keyword>
<comment type="caution">
    <text evidence="2">The sequence shown here is derived from an EMBL/GenBank/DDBJ whole genome shotgun (WGS) entry which is preliminary data.</text>
</comment>
<evidence type="ECO:0000313" key="2">
    <source>
        <dbReference type="EMBL" id="MDN7245639.1"/>
    </source>
</evidence>
<dbReference type="Pfam" id="PF11139">
    <property type="entry name" value="SfLAP"/>
    <property type="match status" value="1"/>
</dbReference>
<protein>
    <submittedName>
        <fullName evidence="2">GAP family protein</fullName>
    </submittedName>
</protein>
<feature type="transmembrane region" description="Helical" evidence="1">
    <location>
        <begin position="161"/>
        <end position="186"/>
    </location>
</feature>
<dbReference type="InterPro" id="IPR021315">
    <property type="entry name" value="Gap/Sap"/>
</dbReference>
<gene>
    <name evidence="2" type="ORF">QWY13_09005</name>
</gene>
<feature type="transmembrane region" description="Helical" evidence="1">
    <location>
        <begin position="78"/>
        <end position="99"/>
    </location>
</feature>
<proteinExistence type="predicted"/>
<feature type="transmembrane region" description="Helical" evidence="1">
    <location>
        <begin position="120"/>
        <end position="149"/>
    </location>
</feature>
<evidence type="ECO:0000313" key="3">
    <source>
        <dbReference type="Proteomes" id="UP001172142"/>
    </source>
</evidence>
<evidence type="ECO:0000256" key="1">
    <source>
        <dbReference type="SAM" id="Phobius"/>
    </source>
</evidence>
<keyword evidence="1" id="KW-1133">Transmembrane helix</keyword>
<keyword evidence="1" id="KW-0812">Transmembrane</keyword>
<reference evidence="2 3" key="1">
    <citation type="submission" date="2023-07" db="EMBL/GenBank/DDBJ databases">
        <title>Novel species in genus Planococcus.</title>
        <authorList>
            <person name="Ning S."/>
        </authorList>
    </citation>
    <scope>NUCLEOTIDE SEQUENCE [LARGE SCALE GENOMIC DNA]</scope>
    <source>
        <strain evidence="2 3">N017</strain>
    </source>
</reference>
<sequence length="230" mass="25429">MWPLITSGIGLGLIDSLNPFTISAQAVLQALVKKTHHIWYYILGTFISYFIGGLLVIYGMDKVFSAFYRHVMAAYNGIIFSVEITAGIGLVFLGAFLLYKRKTASPISKTKEKKIVPPKSVAPVFLLILGASNTIGDLPTAIPYLIFIAQLVEASISMGSVLFLLLVYNVIYILPLVLLFFLYLFNRDKVDNFIGKFRKKAAKISEWAAIVVPIAAGLFLGIHGYINLFL</sequence>
<accession>A0ABT8NCM4</accession>